<evidence type="ECO:0000313" key="2">
    <source>
        <dbReference type="Proteomes" id="UP000688947"/>
    </source>
</evidence>
<accession>A0A8T1UAN5</accession>
<gene>
    <name evidence="1" type="ORF">JG687_00010011</name>
</gene>
<name>A0A8T1UAN5_9STRA</name>
<proteinExistence type="predicted"/>
<dbReference type="AlphaFoldDB" id="A0A8T1UAN5"/>
<organism evidence="1 2">
    <name type="scientific">Phytophthora cactorum</name>
    <dbReference type="NCBI Taxonomy" id="29920"/>
    <lineage>
        <taxon>Eukaryota</taxon>
        <taxon>Sar</taxon>
        <taxon>Stramenopiles</taxon>
        <taxon>Oomycota</taxon>
        <taxon>Peronosporomycetes</taxon>
        <taxon>Peronosporales</taxon>
        <taxon>Peronosporaceae</taxon>
        <taxon>Phytophthora</taxon>
    </lineage>
</organism>
<dbReference type="EMBL" id="JAENGZ010000546">
    <property type="protein sequence ID" value="KAG6957391.1"/>
    <property type="molecule type" value="Genomic_DNA"/>
</dbReference>
<reference evidence="1" key="1">
    <citation type="submission" date="2021-01" db="EMBL/GenBank/DDBJ databases">
        <title>Phytophthora aleatoria, a newly-described species from Pinus radiata is distinct from Phytophthora cactorum isolates based on comparative genomics.</title>
        <authorList>
            <person name="Mcdougal R."/>
            <person name="Panda P."/>
            <person name="Williams N."/>
            <person name="Studholme D.J."/>
        </authorList>
    </citation>
    <scope>NUCLEOTIDE SEQUENCE</scope>
    <source>
        <strain evidence="1">NZFS 3830</strain>
    </source>
</reference>
<sequence length="96" mass="11167">WYSWCSSAQRRHLYRVATKDYDDLIPGDGKTFSVPDDLYEYKDLDKDAAATAIRKIDEVKKVGEISPNFMISQCWKPTKQSLSRPSHSKKAMTMRY</sequence>
<comment type="caution">
    <text evidence="1">The sequence shown here is derived from an EMBL/GenBank/DDBJ whole genome shotgun (WGS) entry which is preliminary data.</text>
</comment>
<feature type="non-terminal residue" evidence="1">
    <location>
        <position position="96"/>
    </location>
</feature>
<evidence type="ECO:0000313" key="1">
    <source>
        <dbReference type="EMBL" id="KAG6957391.1"/>
    </source>
</evidence>
<dbReference type="Proteomes" id="UP000688947">
    <property type="component" value="Unassembled WGS sequence"/>
</dbReference>
<protein>
    <submittedName>
        <fullName evidence="1">Uncharacterized protein</fullName>
    </submittedName>
</protein>